<feature type="domain" description="Flagellar Assembly Protein A N-terminal region" evidence="2">
    <location>
        <begin position="72"/>
        <end position="241"/>
    </location>
</feature>
<evidence type="ECO:0000313" key="4">
    <source>
        <dbReference type="Proteomes" id="UP000295636"/>
    </source>
</evidence>
<proteinExistence type="predicted"/>
<sequence length="523" mass="59251">MEIYANSHFRLVAEEKQVYIVIDHFDYKLQQFIEVVKEVPRLQITLFGNLRKAFATGLKERIEIGILKPLIELTFDKEYMRAAVKLNMTGEQFMLERSITIEWIRKRLAENGVTEGILEEVLEGGLQVQVEQGIAKGCDPLHGEDAKIRYFQLSDRVPSIRQNGSVDHYELSFIDEVREGDWLGEKMMATTGMPGRNLRGEVIRPKRGKDKPLLYDRSTIKQVREVDKLVLRARQSGVVQMKFNQISVMGILTIDGDVGPKTGNIQYDGSVKVTGTVLDGYSVHATRDISIMSDSGIGMVNRIISETGDIFIKGGVFGKNRACIEAGGRVFVKHANDCSIKSKDSIHIGLYSIGSRLSAKYITLDRNRGKIIGGHVNAGVQVVAGYIGNEMERETTIQIDGFDRLKLKTELEAVLCSYRQLLIELGELSKAEESENGEQPEQEENDERQQQKEDIYLRINRLEERRSMLIVNLNAKGEGEISVVHKAFPRTLLQIKELERRIDKTTSGSYYFKENQIFTENII</sequence>
<dbReference type="RefSeq" id="WP_133231607.1">
    <property type="nucleotide sequence ID" value="NZ_SMRT01000010.1"/>
</dbReference>
<dbReference type="InterPro" id="IPR046866">
    <property type="entry name" value="FapA_N"/>
</dbReference>
<dbReference type="AlphaFoldDB" id="A0A4R5KKY2"/>
<organism evidence="3 4">
    <name type="scientific">Paenibacillus piri</name>
    <dbReference type="NCBI Taxonomy" id="2547395"/>
    <lineage>
        <taxon>Bacteria</taxon>
        <taxon>Bacillati</taxon>
        <taxon>Bacillota</taxon>
        <taxon>Bacilli</taxon>
        <taxon>Bacillales</taxon>
        <taxon>Paenibacillaceae</taxon>
        <taxon>Paenibacillus</taxon>
    </lineage>
</organism>
<accession>A0A4R5KKY2</accession>
<dbReference type="PANTHER" id="PTHR38032">
    <property type="entry name" value="POLYMERASE-RELATED"/>
    <property type="match status" value="1"/>
</dbReference>
<reference evidence="3 4" key="1">
    <citation type="submission" date="2019-03" db="EMBL/GenBank/DDBJ databases">
        <title>This is whole genome sequence of Paenibacillus sp MS74 strain.</title>
        <authorList>
            <person name="Trinh H.N."/>
        </authorList>
    </citation>
    <scope>NUCLEOTIDE SEQUENCE [LARGE SCALE GENOMIC DNA]</scope>
    <source>
        <strain evidence="3 4">MS74</strain>
    </source>
</reference>
<dbReference type="Pfam" id="PF03961">
    <property type="entry name" value="FapA"/>
    <property type="match status" value="1"/>
</dbReference>
<protein>
    <submittedName>
        <fullName evidence="3">DUF342 domain-containing protein</fullName>
    </submittedName>
</protein>
<dbReference type="Proteomes" id="UP000295636">
    <property type="component" value="Unassembled WGS sequence"/>
</dbReference>
<keyword evidence="4" id="KW-1185">Reference proteome</keyword>
<dbReference type="InterPro" id="IPR046865">
    <property type="entry name" value="FapA_b_solenoid"/>
</dbReference>
<dbReference type="OrthoDB" id="1279at2"/>
<feature type="region of interest" description="Disordered" evidence="1">
    <location>
        <begin position="431"/>
        <end position="452"/>
    </location>
</feature>
<evidence type="ECO:0000313" key="3">
    <source>
        <dbReference type="EMBL" id="TDF95515.1"/>
    </source>
</evidence>
<name>A0A4R5KKY2_9BACL</name>
<gene>
    <name evidence="3" type="ORF">E1757_20685</name>
</gene>
<evidence type="ECO:0000259" key="2">
    <source>
        <dbReference type="Pfam" id="PF20250"/>
    </source>
</evidence>
<evidence type="ECO:0000256" key="1">
    <source>
        <dbReference type="SAM" id="MobiDB-lite"/>
    </source>
</evidence>
<dbReference type="InterPro" id="IPR005646">
    <property type="entry name" value="FapA"/>
</dbReference>
<comment type="caution">
    <text evidence="3">The sequence shown here is derived from an EMBL/GenBank/DDBJ whole genome shotgun (WGS) entry which is preliminary data.</text>
</comment>
<dbReference type="Pfam" id="PF20250">
    <property type="entry name" value="FapA_N"/>
    <property type="match status" value="1"/>
</dbReference>
<dbReference type="EMBL" id="SMRT01000010">
    <property type="protein sequence ID" value="TDF95515.1"/>
    <property type="molecule type" value="Genomic_DNA"/>
</dbReference>
<dbReference type="PANTHER" id="PTHR38032:SF1">
    <property type="entry name" value="RNA-BINDING PROTEIN KHPB N-TERMINAL DOMAIN-CONTAINING PROTEIN"/>
    <property type="match status" value="1"/>
</dbReference>
<feature type="compositionally biased region" description="Acidic residues" evidence="1">
    <location>
        <begin position="434"/>
        <end position="446"/>
    </location>
</feature>